<feature type="signal peptide" evidence="1">
    <location>
        <begin position="1"/>
        <end position="29"/>
    </location>
</feature>
<comment type="caution">
    <text evidence="2">The sequence shown here is derived from an EMBL/GenBank/DDBJ whole genome shotgun (WGS) entry which is preliminary data.</text>
</comment>
<evidence type="ECO:0000313" key="3">
    <source>
        <dbReference type="Proteomes" id="UP000591071"/>
    </source>
</evidence>
<dbReference type="EMBL" id="JABAFG010000003">
    <property type="protein sequence ID" value="NME27588.1"/>
    <property type="molecule type" value="Genomic_DNA"/>
</dbReference>
<dbReference type="Proteomes" id="UP000591071">
    <property type="component" value="Unassembled WGS sequence"/>
</dbReference>
<keyword evidence="1" id="KW-0732">Signal</keyword>
<reference evidence="2 3" key="1">
    <citation type="submission" date="2020-04" db="EMBL/GenBank/DDBJ databases">
        <authorList>
            <person name="Hitch T.C.A."/>
            <person name="Wylensek D."/>
            <person name="Clavel T."/>
        </authorList>
    </citation>
    <scope>NUCLEOTIDE SEQUENCE [LARGE SCALE GENOMIC DNA]</scope>
    <source>
        <strain evidence="2 3">Oil-RF-744-FAT-WT-6-1</strain>
    </source>
</reference>
<feature type="chain" id="PRO_5032440262" evidence="1">
    <location>
        <begin position="30"/>
        <end position="115"/>
    </location>
</feature>
<dbReference type="AlphaFoldDB" id="A0A848BRZ4"/>
<sequence length="115" mass="12582">MKKKLINGLMVAVLSILFSFGGMTGISYAADIYAGSSDGVDFYVRDKYGTYPNVYSKVIVQNQSGGYITCWFYFNLRSGTYWVENSSGDVLGSGYTNSEPIAENIKNITCAHGRG</sequence>
<evidence type="ECO:0000256" key="1">
    <source>
        <dbReference type="SAM" id="SignalP"/>
    </source>
</evidence>
<dbReference type="RefSeq" id="WP_059075262.1">
    <property type="nucleotide sequence ID" value="NZ_JABAFG010000003.1"/>
</dbReference>
<evidence type="ECO:0000313" key="2">
    <source>
        <dbReference type="EMBL" id="NME27588.1"/>
    </source>
</evidence>
<name>A0A848BRZ4_9FIRM</name>
<accession>A0A848BRZ4</accession>
<protein>
    <submittedName>
        <fullName evidence="2">Uncharacterized protein</fullName>
    </submittedName>
</protein>
<proteinExistence type="predicted"/>
<organism evidence="2 3">
    <name type="scientific">Megasphaera hexanoica</name>
    <dbReference type="NCBI Taxonomy" id="1675036"/>
    <lineage>
        <taxon>Bacteria</taxon>
        <taxon>Bacillati</taxon>
        <taxon>Bacillota</taxon>
        <taxon>Negativicutes</taxon>
        <taxon>Veillonellales</taxon>
        <taxon>Veillonellaceae</taxon>
        <taxon>Megasphaera</taxon>
    </lineage>
</organism>
<gene>
    <name evidence="2" type="ORF">HF872_02945</name>
</gene>